<dbReference type="Proteomes" id="UP000095281">
    <property type="component" value="Unplaced"/>
</dbReference>
<accession>A0A1I8B5K4</accession>
<proteinExistence type="predicted"/>
<name>A0A1I8B5K4_MELHA</name>
<feature type="coiled-coil region" evidence="1">
    <location>
        <begin position="183"/>
        <end position="210"/>
    </location>
</feature>
<keyword evidence="2" id="KW-1185">Reference proteome</keyword>
<evidence type="ECO:0000313" key="2">
    <source>
        <dbReference type="Proteomes" id="UP000095281"/>
    </source>
</evidence>
<protein>
    <submittedName>
        <fullName evidence="3">Uncharacterized protein</fullName>
    </submittedName>
</protein>
<keyword evidence="1" id="KW-0175">Coiled coil</keyword>
<evidence type="ECO:0000313" key="3">
    <source>
        <dbReference type="WBParaSite" id="MhA1_Contig1433.frz3.gene10"/>
    </source>
</evidence>
<dbReference type="WBParaSite" id="MhA1_Contig1433.frz3.gene10">
    <property type="protein sequence ID" value="MhA1_Contig1433.frz3.gene10"/>
    <property type="gene ID" value="MhA1_Contig1433.frz3.gene10"/>
</dbReference>
<reference evidence="3" key="1">
    <citation type="submission" date="2016-11" db="UniProtKB">
        <authorList>
            <consortium name="WormBaseParasite"/>
        </authorList>
    </citation>
    <scope>IDENTIFICATION</scope>
</reference>
<dbReference type="AlphaFoldDB" id="A0A1I8B5K4"/>
<sequence length="374" mass="44738">MNQTNQINKLEEINIPLEGCFVEFPLEKDIFGWAYLFRQGTTVMKENLEKLKSGEEKIKYFFKKEDEEKTPKNEEKYAEIEEGEGNARLGTFALLEAIYKGRNGFGEGEQIYLDWSNIPKIEIALEKKRLKGIKNTAKRIFDKTCKHLWKIIKNVERKIWLKDLWFVKLFDRKLSKNKDLPLIDEKNKELKELEQTLDENLEKLNSSEMLGKTTIEQKISIEISEKSKHIEDNLLEELNKLSDIKLKKKRIEEFKDYIRNFEDDGQKRFDKEIKVEIDENIHKKLLEIKVHPFNFLQNISYNVKIKPLGKHFEKIGSIEYEEIVEYFKNPNNFIKNDKITLNENSLNFLYKEFKKMKEILEKRKKSETKDKVYF</sequence>
<organism evidence="2 3">
    <name type="scientific">Meloidogyne hapla</name>
    <name type="common">Root-knot nematode worm</name>
    <dbReference type="NCBI Taxonomy" id="6305"/>
    <lineage>
        <taxon>Eukaryota</taxon>
        <taxon>Metazoa</taxon>
        <taxon>Ecdysozoa</taxon>
        <taxon>Nematoda</taxon>
        <taxon>Chromadorea</taxon>
        <taxon>Rhabditida</taxon>
        <taxon>Tylenchina</taxon>
        <taxon>Tylenchomorpha</taxon>
        <taxon>Tylenchoidea</taxon>
        <taxon>Meloidogynidae</taxon>
        <taxon>Meloidogyninae</taxon>
        <taxon>Meloidogyne</taxon>
    </lineage>
</organism>
<evidence type="ECO:0000256" key="1">
    <source>
        <dbReference type="SAM" id="Coils"/>
    </source>
</evidence>